<protein>
    <submittedName>
        <fullName evidence="1">Uncharacterized protein</fullName>
    </submittedName>
</protein>
<reference evidence="1" key="2">
    <citation type="journal article" date="2015" name="Data Brief">
        <title>Shoot transcriptome of the giant reed, Arundo donax.</title>
        <authorList>
            <person name="Barrero R.A."/>
            <person name="Guerrero F.D."/>
            <person name="Moolhuijzen P."/>
            <person name="Goolsby J.A."/>
            <person name="Tidwell J."/>
            <person name="Bellgard S.E."/>
            <person name="Bellgard M.I."/>
        </authorList>
    </citation>
    <scope>NUCLEOTIDE SEQUENCE</scope>
    <source>
        <tissue evidence="1">Shoot tissue taken approximately 20 cm above the soil surface</tissue>
    </source>
</reference>
<sequence>MFKAMTCSELLSRQFQVGLPQQPLWPWDSSSIRRKGEVHFLLAELSAPALLLKKYC</sequence>
<accession>A0A0A9DTJ3</accession>
<dbReference type="EMBL" id="GBRH01207882">
    <property type="protein sequence ID" value="JAD90013.1"/>
    <property type="molecule type" value="Transcribed_RNA"/>
</dbReference>
<evidence type="ECO:0000313" key="1">
    <source>
        <dbReference type="EMBL" id="JAD90013.1"/>
    </source>
</evidence>
<proteinExistence type="predicted"/>
<organism evidence="1">
    <name type="scientific">Arundo donax</name>
    <name type="common">Giant reed</name>
    <name type="synonym">Donax arundinaceus</name>
    <dbReference type="NCBI Taxonomy" id="35708"/>
    <lineage>
        <taxon>Eukaryota</taxon>
        <taxon>Viridiplantae</taxon>
        <taxon>Streptophyta</taxon>
        <taxon>Embryophyta</taxon>
        <taxon>Tracheophyta</taxon>
        <taxon>Spermatophyta</taxon>
        <taxon>Magnoliopsida</taxon>
        <taxon>Liliopsida</taxon>
        <taxon>Poales</taxon>
        <taxon>Poaceae</taxon>
        <taxon>PACMAD clade</taxon>
        <taxon>Arundinoideae</taxon>
        <taxon>Arundineae</taxon>
        <taxon>Arundo</taxon>
    </lineage>
</organism>
<reference evidence="1" key="1">
    <citation type="submission" date="2014-09" db="EMBL/GenBank/DDBJ databases">
        <authorList>
            <person name="Magalhaes I.L.F."/>
            <person name="Oliveira U."/>
            <person name="Santos F.R."/>
            <person name="Vidigal T.H.D.A."/>
            <person name="Brescovit A.D."/>
            <person name="Santos A.J."/>
        </authorList>
    </citation>
    <scope>NUCLEOTIDE SEQUENCE</scope>
    <source>
        <tissue evidence="1">Shoot tissue taken approximately 20 cm above the soil surface</tissue>
    </source>
</reference>
<dbReference type="AlphaFoldDB" id="A0A0A9DTJ3"/>
<name>A0A0A9DTJ3_ARUDO</name>